<evidence type="ECO:0000313" key="4">
    <source>
        <dbReference type="Proteomes" id="UP000567179"/>
    </source>
</evidence>
<dbReference type="PANTHER" id="PTHR31605:SF0">
    <property type="entry name" value="GLYCEROL-3-PHOSPHATE O-ACYLTRANSFERASE 1"/>
    <property type="match status" value="1"/>
</dbReference>
<name>A0A8H5BEC7_9AGAR</name>
<keyword evidence="1" id="KW-1133">Transmembrane helix</keyword>
<comment type="caution">
    <text evidence="3">The sequence shown here is derived from an EMBL/GenBank/DDBJ whole genome shotgun (WGS) entry which is preliminary data.</text>
</comment>
<dbReference type="OrthoDB" id="5567124at2759"/>
<evidence type="ECO:0000256" key="1">
    <source>
        <dbReference type="SAM" id="Phobius"/>
    </source>
</evidence>
<dbReference type="PANTHER" id="PTHR31605">
    <property type="entry name" value="GLYCEROL-3-PHOSPHATE O-ACYLTRANSFERASE 1"/>
    <property type="match status" value="1"/>
</dbReference>
<protein>
    <recommendedName>
        <fullName evidence="2">Phospholipid/glycerol acyltransferase domain-containing protein</fullName>
    </recommendedName>
</protein>
<evidence type="ECO:0000259" key="2">
    <source>
        <dbReference type="SMART" id="SM00563"/>
    </source>
</evidence>
<dbReference type="EMBL" id="JAACJJ010000028">
    <property type="protein sequence ID" value="KAF5321785.1"/>
    <property type="molecule type" value="Genomic_DNA"/>
</dbReference>
<dbReference type="Proteomes" id="UP000567179">
    <property type="component" value="Unassembled WGS sequence"/>
</dbReference>
<dbReference type="InterPro" id="IPR052744">
    <property type="entry name" value="GPAT/DAPAT"/>
</dbReference>
<feature type="domain" description="Phospholipid/glycerol acyltransferase" evidence="2">
    <location>
        <begin position="44"/>
        <end position="187"/>
    </location>
</feature>
<dbReference type="SUPFAM" id="SSF69593">
    <property type="entry name" value="Glycerol-3-phosphate (1)-acyltransferase"/>
    <property type="match status" value="1"/>
</dbReference>
<dbReference type="AlphaFoldDB" id="A0A8H5BEC7"/>
<reference evidence="3 4" key="1">
    <citation type="journal article" date="2020" name="ISME J.">
        <title>Uncovering the hidden diversity of litter-decomposition mechanisms in mushroom-forming fungi.</title>
        <authorList>
            <person name="Floudas D."/>
            <person name="Bentzer J."/>
            <person name="Ahren D."/>
            <person name="Johansson T."/>
            <person name="Persson P."/>
            <person name="Tunlid A."/>
        </authorList>
    </citation>
    <scope>NUCLEOTIDE SEQUENCE [LARGE SCALE GENOMIC DNA]</scope>
    <source>
        <strain evidence="3 4">CBS 101986</strain>
    </source>
</reference>
<organism evidence="3 4">
    <name type="scientific">Psilocybe cf. subviscida</name>
    <dbReference type="NCBI Taxonomy" id="2480587"/>
    <lineage>
        <taxon>Eukaryota</taxon>
        <taxon>Fungi</taxon>
        <taxon>Dikarya</taxon>
        <taxon>Basidiomycota</taxon>
        <taxon>Agaricomycotina</taxon>
        <taxon>Agaricomycetes</taxon>
        <taxon>Agaricomycetidae</taxon>
        <taxon>Agaricales</taxon>
        <taxon>Agaricineae</taxon>
        <taxon>Strophariaceae</taxon>
        <taxon>Psilocybe</taxon>
    </lineage>
</organism>
<feature type="transmembrane region" description="Helical" evidence="1">
    <location>
        <begin position="341"/>
        <end position="369"/>
    </location>
</feature>
<accession>A0A8H5BEC7</accession>
<dbReference type="Pfam" id="PF01553">
    <property type="entry name" value="Acyltransferase"/>
    <property type="match status" value="1"/>
</dbReference>
<dbReference type="InterPro" id="IPR002123">
    <property type="entry name" value="Plipid/glycerol_acylTrfase"/>
</dbReference>
<dbReference type="GO" id="GO:0004366">
    <property type="term" value="F:glycerol-3-phosphate O-acyltransferase activity"/>
    <property type="evidence" value="ECO:0007669"/>
    <property type="project" value="TreeGrafter"/>
</dbReference>
<gene>
    <name evidence="3" type="ORF">D9619_001982</name>
</gene>
<keyword evidence="1" id="KW-0472">Membrane</keyword>
<dbReference type="GO" id="GO:0008654">
    <property type="term" value="P:phospholipid biosynthetic process"/>
    <property type="evidence" value="ECO:0007669"/>
    <property type="project" value="TreeGrafter"/>
</dbReference>
<keyword evidence="1" id="KW-0812">Transmembrane</keyword>
<sequence length="537" mass="61390">MPAGTPTPWSYAIIRLLFQFVLKIFYGSIVIENTHLIPETGRPCIVCANHSNSLTDALLLVTSIPAKKRNMLRLTAKATQFGKPTFTSWLIESAGTIPLKRRKDYSDANEADNTEVMEKLMQALELGDAACLFPEGMSRFHPTIAPLKTGGKLYNPAVARIVSDVLSRNRDDPDFEVSVLTCSITYMHRQHFRSDVLVTFHEPLVFTPKNNPELLSPADFGNIRSLTSKLHERISSGTLDSPTWDLIRIAKLAARMYAPLGTMMSLGDHVRVIRAFLEAFKTQQEPVPEVEHWRAEAEEIAKLQTDLKAYQDQLAHYSIKDDRIRRPLRRLTIVSRMIIRLTWAICLFAFSLPGLLLWIPIFATSIYAVHNFKKTGPIFDTYDEIAQYKLIYGLMSGICVWIIAVVLTWPVAPVTVFLVPALMWMTLRWFEDAVAAFRAFTSLLRLLRVGKPALKKLQEERKDLHARVMNLAVSKLGLPDDPEVFFSERGGRHKGRIQGNWDGRKQYFSLRRRRKRDWNETLRLYDQVDYPLDDSTQ</sequence>
<keyword evidence="4" id="KW-1185">Reference proteome</keyword>
<feature type="transmembrane region" description="Helical" evidence="1">
    <location>
        <begin position="390"/>
        <end position="409"/>
    </location>
</feature>
<dbReference type="GO" id="GO:0016287">
    <property type="term" value="F:glycerone-phosphate O-acyltransferase activity"/>
    <property type="evidence" value="ECO:0007669"/>
    <property type="project" value="TreeGrafter"/>
</dbReference>
<proteinExistence type="predicted"/>
<dbReference type="SMART" id="SM00563">
    <property type="entry name" value="PlsC"/>
    <property type="match status" value="1"/>
</dbReference>
<dbReference type="CDD" id="cd07992">
    <property type="entry name" value="LPLAT_AAK14816-like"/>
    <property type="match status" value="1"/>
</dbReference>
<evidence type="ECO:0000313" key="3">
    <source>
        <dbReference type="EMBL" id="KAF5321785.1"/>
    </source>
</evidence>